<proteinExistence type="predicted"/>
<dbReference type="EMBL" id="BAABHD010000072">
    <property type="protein sequence ID" value="GAA4463044.1"/>
    <property type="molecule type" value="Genomic_DNA"/>
</dbReference>
<reference evidence="3" key="1">
    <citation type="journal article" date="2019" name="Int. J. Syst. Evol. Microbiol.">
        <title>The Global Catalogue of Microorganisms (GCM) 10K type strain sequencing project: providing services to taxonomists for standard genome sequencing and annotation.</title>
        <authorList>
            <consortium name="The Broad Institute Genomics Platform"/>
            <consortium name="The Broad Institute Genome Sequencing Center for Infectious Disease"/>
            <person name="Wu L."/>
            <person name="Ma J."/>
        </authorList>
    </citation>
    <scope>NUCLEOTIDE SEQUENCE [LARGE SCALE GENOMIC DNA]</scope>
    <source>
        <strain evidence="3">JCM 17927</strain>
    </source>
</reference>
<dbReference type="Proteomes" id="UP001501175">
    <property type="component" value="Unassembled WGS sequence"/>
</dbReference>
<keyword evidence="3" id="KW-1185">Reference proteome</keyword>
<name>A0ABP8N8C2_9BACT</name>
<dbReference type="Pfam" id="PF11888">
    <property type="entry name" value="DUF3408"/>
    <property type="match status" value="1"/>
</dbReference>
<feature type="compositionally biased region" description="Basic and acidic residues" evidence="1">
    <location>
        <begin position="55"/>
        <end position="70"/>
    </location>
</feature>
<sequence length="174" mass="19300">MAKNKAADDITTMVSRGIGSGSIRDYLSSIKKEEPVAAPAETVQPESQPAPTNVKKGEETPKNNEDKKAPADTQASAAPESHASTLDEKEKKKLDKYAQTFLKKNPRFVRSSKQIAISKNTHALITLLVRYADQTGNKVSIMEVLENIVENHIRENETNLKAIKEELIQLEFKI</sequence>
<protein>
    <recommendedName>
        <fullName evidence="4">DUF3408 domain-containing protein</fullName>
    </recommendedName>
</protein>
<dbReference type="RefSeq" id="WP_345246447.1">
    <property type="nucleotide sequence ID" value="NZ_BAABHD010000072.1"/>
</dbReference>
<feature type="region of interest" description="Disordered" evidence="1">
    <location>
        <begin position="1"/>
        <end position="91"/>
    </location>
</feature>
<evidence type="ECO:0000256" key="1">
    <source>
        <dbReference type="SAM" id="MobiDB-lite"/>
    </source>
</evidence>
<dbReference type="InterPro" id="IPR021823">
    <property type="entry name" value="DUF3408"/>
</dbReference>
<accession>A0ABP8N8C2</accession>
<evidence type="ECO:0008006" key="4">
    <source>
        <dbReference type="Google" id="ProtNLM"/>
    </source>
</evidence>
<comment type="caution">
    <text evidence="2">The sequence shown here is derived from an EMBL/GenBank/DDBJ whole genome shotgun (WGS) entry which is preliminary data.</text>
</comment>
<organism evidence="2 3">
    <name type="scientific">Nibrella saemangeumensis</name>
    <dbReference type="NCBI Taxonomy" id="1084526"/>
    <lineage>
        <taxon>Bacteria</taxon>
        <taxon>Pseudomonadati</taxon>
        <taxon>Bacteroidota</taxon>
        <taxon>Cytophagia</taxon>
        <taxon>Cytophagales</taxon>
        <taxon>Spirosomataceae</taxon>
        <taxon>Nibrella</taxon>
    </lineage>
</organism>
<evidence type="ECO:0000313" key="3">
    <source>
        <dbReference type="Proteomes" id="UP001501175"/>
    </source>
</evidence>
<evidence type="ECO:0000313" key="2">
    <source>
        <dbReference type="EMBL" id="GAA4463044.1"/>
    </source>
</evidence>
<gene>
    <name evidence="2" type="ORF">GCM10023189_40570</name>
</gene>